<evidence type="ECO:0000313" key="1">
    <source>
        <dbReference type="Proteomes" id="UP000887579"/>
    </source>
</evidence>
<sequence length="168" mass="18860">MQLIFLWFAVIFAIAVQGCVSSGDSRTAASDDDPRVFNLELKADRRPAILNERFIETYLQTFGYLKNESGNDTSEGGNSKEKLVNALKTFQQFMGVPGTGEVDAQTSGLMMRKRCGNADIHPSTDTLALWKKNVLTWNITHFPKSVKESDLREQLHQAFAAWEIVMPM</sequence>
<name>A0AC34FY97_9BILA</name>
<reference evidence="2" key="1">
    <citation type="submission" date="2022-11" db="UniProtKB">
        <authorList>
            <consortium name="WormBaseParasite"/>
        </authorList>
    </citation>
    <scope>IDENTIFICATION</scope>
</reference>
<dbReference type="WBParaSite" id="ES5_v2.g22450.t1">
    <property type="protein sequence ID" value="ES5_v2.g22450.t1"/>
    <property type="gene ID" value="ES5_v2.g22450"/>
</dbReference>
<accession>A0AC34FY97</accession>
<protein>
    <submittedName>
        <fullName evidence="2">Peptidoglycan binding-like domain-containing protein</fullName>
    </submittedName>
</protein>
<proteinExistence type="predicted"/>
<evidence type="ECO:0000313" key="2">
    <source>
        <dbReference type="WBParaSite" id="ES5_v2.g22450.t1"/>
    </source>
</evidence>
<dbReference type="Proteomes" id="UP000887579">
    <property type="component" value="Unplaced"/>
</dbReference>
<organism evidence="1 2">
    <name type="scientific">Panagrolaimus sp. ES5</name>
    <dbReference type="NCBI Taxonomy" id="591445"/>
    <lineage>
        <taxon>Eukaryota</taxon>
        <taxon>Metazoa</taxon>
        <taxon>Ecdysozoa</taxon>
        <taxon>Nematoda</taxon>
        <taxon>Chromadorea</taxon>
        <taxon>Rhabditida</taxon>
        <taxon>Tylenchina</taxon>
        <taxon>Panagrolaimomorpha</taxon>
        <taxon>Panagrolaimoidea</taxon>
        <taxon>Panagrolaimidae</taxon>
        <taxon>Panagrolaimus</taxon>
    </lineage>
</organism>